<feature type="compositionally biased region" description="Polar residues" evidence="1">
    <location>
        <begin position="1"/>
        <end position="20"/>
    </location>
</feature>
<accession>A0A180GQL6</accession>
<dbReference type="OrthoDB" id="2511178at2759"/>
<reference evidence="3 4" key="3">
    <citation type="journal article" date="2017" name="G3 (Bethesda)">
        <title>Comparative analysis highlights variable genome content of wheat rusts and divergence of the mating loci.</title>
        <authorList>
            <person name="Cuomo C.A."/>
            <person name="Bakkeren G."/>
            <person name="Khalil H.B."/>
            <person name="Panwar V."/>
            <person name="Joly D."/>
            <person name="Linning R."/>
            <person name="Sakthikumar S."/>
            <person name="Song X."/>
            <person name="Adiconis X."/>
            <person name="Fan L."/>
            <person name="Goldberg J.M."/>
            <person name="Levin J.Z."/>
            <person name="Young S."/>
            <person name="Zeng Q."/>
            <person name="Anikster Y."/>
            <person name="Bruce M."/>
            <person name="Wang M."/>
            <person name="Yin C."/>
            <person name="McCallum B."/>
            <person name="Szabo L.J."/>
            <person name="Hulbert S."/>
            <person name="Chen X."/>
            <person name="Fellers J.P."/>
        </authorList>
    </citation>
    <scope>NUCLEOTIDE SEQUENCE</scope>
    <source>
        <strain evidence="4">Isolate 1-1 / race 1 (BBBD)</strain>
        <strain evidence="3">isolate 1-1 / race 1 (BBBD)</strain>
    </source>
</reference>
<reference evidence="3" key="4">
    <citation type="submission" date="2025-05" db="UniProtKB">
        <authorList>
            <consortium name="EnsemblFungi"/>
        </authorList>
    </citation>
    <scope>IDENTIFICATION</scope>
    <source>
        <strain evidence="3">isolate 1-1 / race 1 (BBBD)</strain>
    </source>
</reference>
<dbReference type="Proteomes" id="UP000005240">
    <property type="component" value="Unassembled WGS sequence"/>
</dbReference>
<feature type="compositionally biased region" description="Polar residues" evidence="1">
    <location>
        <begin position="85"/>
        <end position="95"/>
    </location>
</feature>
<reference evidence="2" key="1">
    <citation type="submission" date="2009-11" db="EMBL/GenBank/DDBJ databases">
        <authorList>
            <consortium name="The Broad Institute Genome Sequencing Platform"/>
            <person name="Ward D."/>
            <person name="Feldgarden M."/>
            <person name="Earl A."/>
            <person name="Young S.K."/>
            <person name="Zeng Q."/>
            <person name="Koehrsen M."/>
            <person name="Alvarado L."/>
            <person name="Berlin A."/>
            <person name="Bochicchio J."/>
            <person name="Borenstein D."/>
            <person name="Chapman S.B."/>
            <person name="Chen Z."/>
            <person name="Engels R."/>
            <person name="Freedman E."/>
            <person name="Gellesch M."/>
            <person name="Goldberg J."/>
            <person name="Griggs A."/>
            <person name="Gujja S."/>
            <person name="Heilman E."/>
            <person name="Heiman D."/>
            <person name="Hepburn T."/>
            <person name="Howarth C."/>
            <person name="Jen D."/>
            <person name="Larson L."/>
            <person name="Lewis B."/>
            <person name="Mehta T."/>
            <person name="Park D."/>
            <person name="Pearson M."/>
            <person name="Roberts A."/>
            <person name="Saif S."/>
            <person name="Shea T."/>
            <person name="Shenoy N."/>
            <person name="Sisk P."/>
            <person name="Stolte C."/>
            <person name="Sykes S."/>
            <person name="Thomson T."/>
            <person name="Walk T."/>
            <person name="White J."/>
            <person name="Yandava C."/>
            <person name="Izard J."/>
            <person name="Baranova O.V."/>
            <person name="Blanton J.M."/>
            <person name="Tanner A.C."/>
            <person name="Dewhirst F.E."/>
            <person name="Haas B."/>
            <person name="Nusbaum C."/>
            <person name="Birren B."/>
        </authorList>
    </citation>
    <scope>NUCLEOTIDE SEQUENCE [LARGE SCALE GENOMIC DNA]</scope>
    <source>
        <strain evidence="2">1-1 BBBD Race 1</strain>
    </source>
</reference>
<sequence length="249" mass="27520">MAEISPPSNSSVTNSAQQPRSGFEELESALPPLGEDFLSFPQEEPLPPDTGIPPALYNPRETSLALASNRSTPVPRPVEREPMNLASSQPTSLPTNPEGLRPEAPPDLALLPPIQNPQAVDSSGLMEIIPEDPELTGLVNLFNDQFDLFVRAQEAQNWRSVRMFLTQAATTQDMNEEIAGRDETIRLCQDWIPRIELNELKRTLYHRGTNYEPQNTAAPPLQSNQSLAIAPHPHHQPMMATPTPEPPSF</sequence>
<organism evidence="2">
    <name type="scientific">Puccinia triticina (isolate 1-1 / race 1 (BBBD))</name>
    <name type="common">Brown leaf rust fungus</name>
    <dbReference type="NCBI Taxonomy" id="630390"/>
    <lineage>
        <taxon>Eukaryota</taxon>
        <taxon>Fungi</taxon>
        <taxon>Dikarya</taxon>
        <taxon>Basidiomycota</taxon>
        <taxon>Pucciniomycotina</taxon>
        <taxon>Pucciniomycetes</taxon>
        <taxon>Pucciniales</taxon>
        <taxon>Pucciniaceae</taxon>
        <taxon>Puccinia</taxon>
    </lineage>
</organism>
<dbReference type="EMBL" id="ADAS02000041">
    <property type="protein sequence ID" value="OAV94253.1"/>
    <property type="molecule type" value="Genomic_DNA"/>
</dbReference>
<keyword evidence="4" id="KW-1185">Reference proteome</keyword>
<gene>
    <name evidence="2" type="ORF">PTTG_27019</name>
</gene>
<proteinExistence type="predicted"/>
<evidence type="ECO:0000256" key="1">
    <source>
        <dbReference type="SAM" id="MobiDB-lite"/>
    </source>
</evidence>
<evidence type="ECO:0000313" key="3">
    <source>
        <dbReference type="EnsemblFungi" id="PTTG_27019-t43_1-p1"/>
    </source>
</evidence>
<reference evidence="2" key="2">
    <citation type="submission" date="2016-05" db="EMBL/GenBank/DDBJ databases">
        <title>Comparative analysis highlights variable genome content of wheat rusts and divergence of the mating loci.</title>
        <authorList>
            <person name="Cuomo C.A."/>
            <person name="Bakkeren G."/>
            <person name="Szabo L."/>
            <person name="Khalil H."/>
            <person name="Joly D."/>
            <person name="Goldberg J."/>
            <person name="Young S."/>
            <person name="Zeng Q."/>
            <person name="Fellers J."/>
        </authorList>
    </citation>
    <scope>NUCLEOTIDE SEQUENCE [LARGE SCALE GENOMIC DNA]</scope>
    <source>
        <strain evidence="2">1-1 BBBD Race 1</strain>
    </source>
</reference>
<dbReference type="VEuPathDB" id="FungiDB:PTTG_27019"/>
<protein>
    <submittedName>
        <fullName evidence="2 3">Uncharacterized protein</fullName>
    </submittedName>
</protein>
<name>A0A180GQL6_PUCT1</name>
<dbReference type="EnsemblFungi" id="PTTG_27019-t43_1">
    <property type="protein sequence ID" value="PTTG_27019-t43_1-p1"/>
    <property type="gene ID" value="PTTG_27019"/>
</dbReference>
<evidence type="ECO:0000313" key="4">
    <source>
        <dbReference type="Proteomes" id="UP000005240"/>
    </source>
</evidence>
<dbReference type="AlphaFoldDB" id="A0A180GQL6"/>
<feature type="region of interest" description="Disordered" evidence="1">
    <location>
        <begin position="1"/>
        <end position="107"/>
    </location>
</feature>
<evidence type="ECO:0000313" key="2">
    <source>
        <dbReference type="EMBL" id="OAV94253.1"/>
    </source>
</evidence>